<evidence type="ECO:0000256" key="1">
    <source>
        <dbReference type="SAM" id="Coils"/>
    </source>
</evidence>
<feature type="compositionally biased region" description="Low complexity" evidence="2">
    <location>
        <begin position="949"/>
        <end position="978"/>
    </location>
</feature>
<feature type="compositionally biased region" description="Basic and acidic residues" evidence="2">
    <location>
        <begin position="141"/>
        <end position="167"/>
    </location>
</feature>
<feature type="region of interest" description="Disordered" evidence="2">
    <location>
        <begin position="647"/>
        <end position="725"/>
    </location>
</feature>
<evidence type="ECO:0000256" key="2">
    <source>
        <dbReference type="SAM" id="MobiDB-lite"/>
    </source>
</evidence>
<feature type="coiled-coil region" evidence="1">
    <location>
        <begin position="72"/>
        <end position="99"/>
    </location>
</feature>
<evidence type="ECO:0000313" key="4">
    <source>
        <dbReference type="Proteomes" id="UP001197093"/>
    </source>
</evidence>
<accession>A0AAD4HZH0</accession>
<dbReference type="Pfam" id="PF12511">
    <property type="entry name" value="DUF3716"/>
    <property type="match status" value="1"/>
</dbReference>
<feature type="compositionally biased region" description="Polar residues" evidence="2">
    <location>
        <begin position="436"/>
        <end position="446"/>
    </location>
</feature>
<feature type="compositionally biased region" description="Polar residues" evidence="2">
    <location>
        <begin position="244"/>
        <end position="255"/>
    </location>
</feature>
<dbReference type="AlphaFoldDB" id="A0AAD4HZH0"/>
<dbReference type="EMBL" id="JAHCVI010000001">
    <property type="protein sequence ID" value="KAG7290057.1"/>
    <property type="molecule type" value="Genomic_DNA"/>
</dbReference>
<evidence type="ECO:0000313" key="3">
    <source>
        <dbReference type="EMBL" id="KAG7290057.1"/>
    </source>
</evidence>
<feature type="compositionally biased region" description="Low complexity" evidence="2">
    <location>
        <begin position="508"/>
        <end position="519"/>
    </location>
</feature>
<feature type="region of interest" description="Disordered" evidence="2">
    <location>
        <begin position="139"/>
        <end position="519"/>
    </location>
</feature>
<keyword evidence="1" id="KW-0175">Coiled coil</keyword>
<keyword evidence="4" id="KW-1185">Reference proteome</keyword>
<feature type="region of interest" description="Disordered" evidence="2">
    <location>
        <begin position="902"/>
        <end position="984"/>
    </location>
</feature>
<proteinExistence type="predicted"/>
<organism evidence="3 4">
    <name type="scientific">Staphylotrichum longicolle</name>
    <dbReference type="NCBI Taxonomy" id="669026"/>
    <lineage>
        <taxon>Eukaryota</taxon>
        <taxon>Fungi</taxon>
        <taxon>Dikarya</taxon>
        <taxon>Ascomycota</taxon>
        <taxon>Pezizomycotina</taxon>
        <taxon>Sordariomycetes</taxon>
        <taxon>Sordariomycetidae</taxon>
        <taxon>Sordariales</taxon>
        <taxon>Chaetomiaceae</taxon>
        <taxon>Staphylotrichum</taxon>
    </lineage>
</organism>
<sequence length="1208" mass="132323">MPTIIPHAAPAAAAPAPPSSDGADADPWAEIELNYFNSMRAHREQEDRELEADRRARTDGLRHQLVKNYNAQTELLRQLQVLKGEYEEKQAALDGLDAEVAGVREARRREREREDEERRAWFAKYRRGGLAYRGVEEVGGVEERAEEPRKGDEKEVEPAVNGSREEQVGVSPVENGMADDTAKGHGNGDLDSEEPVEEQSTATAAPLVNGQGKQPHVVDEDMADAPNAAQGPEDKMPESEPLTDLQNGTPNTDAAQNGPEREPEVAEEEMPDADATTSGQEEQAKLAEMDAADAADAGSALNGQEDKPEVAEGPVPEAEALPSVEGQVQTEASAAEHDMPDTAPSDDDGTGTEGIEVIGGPKLPQDVSLSSSDGTGMEGVEVIGGPKLPQDVQFSTSDEEQSVEPLGSEGEAGIAPPVAEQEGQDNESREPPAQEAVNSTDNSQPTDIRPADVDVEMADAEMPTQDDTTEAELPDRPEQTTATPVAPASPSSSSELSSRHTTPELDTPVSLPRELSPSESLEDISLEAIDVIDETGTLVGRVQAPDTSNSLVERIVQRPIKRTVQIRPGRKFSAADLDAVPLPQPGDSRFFKFLSFYVQATGDIQERACLDCSANHGLYRGCVILDDPEFPRCGNCEWNKRRCHYAPAERPSSSRHSLPSKSPTKTRWSAGSFTTVSDEVDEGANGKETSTGGSKKGPPRKSLPTTRKAPAPSTPTTGSFQSDAGKLPEINKSVLCLRHDGVVYTDPPLMRGVPLAKISQDHPYWEADWKPIEELVEPVRQKHQEKYEQLEQAGSTHRDKHLAHRDAKRGRTIFKFLEEGELHPYQLVGKQWINYRITNYDTLFRLAQLLLEELPRMNLDITPAEWLRHRLHEVYLEKGDKFDVASWIGKAYHDRKIEQLREKNGFPRVGRPPAHATKQTPQSSSKKARSLKRKDTHQTPESTPSKAKAAGGNRPSSSSAGGSAAAAAGATGSAATPATDQQRPKKIKIITSQSQPASAAAGDPVSAKKTKIILNSPFPPSAAVEGETYMTGLSALDYEGYTSRDSISHDRLHSNDWRLHQVKTRTFATNPGVTQYWHWVTEGGEKGDKGDRNKVVIEHQVLESVRPIKWSLFKKPYNFHLKLNDMQEVSFARGTTKVIVAHKKGKDGRDMNPRGDVMAQFKRERTKRRFLTFLGREKGIKVTEVGKDYIDSRWNELKPETLPGPDSD</sequence>
<feature type="region of interest" description="Disordered" evidence="2">
    <location>
        <begin position="1"/>
        <end position="26"/>
    </location>
</feature>
<comment type="caution">
    <text evidence="3">The sequence shown here is derived from an EMBL/GenBank/DDBJ whole genome shotgun (WGS) entry which is preliminary data.</text>
</comment>
<feature type="compositionally biased region" description="Basic residues" evidence="2">
    <location>
        <begin position="926"/>
        <end position="935"/>
    </location>
</feature>
<gene>
    <name evidence="3" type="ORF">NEMBOFW57_000049</name>
</gene>
<protein>
    <submittedName>
        <fullName evidence="3">Uncharacterized protein</fullName>
    </submittedName>
</protein>
<dbReference type="InterPro" id="IPR022190">
    <property type="entry name" value="DUF3716"/>
</dbReference>
<name>A0AAD4HZH0_9PEZI</name>
<feature type="compositionally biased region" description="Low complexity" evidence="2">
    <location>
        <begin position="311"/>
        <end position="322"/>
    </location>
</feature>
<feature type="compositionally biased region" description="Polar residues" evidence="2">
    <location>
        <begin position="665"/>
        <end position="677"/>
    </location>
</feature>
<feature type="compositionally biased region" description="Low complexity" evidence="2">
    <location>
        <begin position="654"/>
        <end position="663"/>
    </location>
</feature>
<feature type="compositionally biased region" description="Low complexity" evidence="2">
    <location>
        <begin position="8"/>
        <end position="22"/>
    </location>
</feature>
<dbReference type="Proteomes" id="UP001197093">
    <property type="component" value="Unassembled WGS sequence"/>
</dbReference>
<feature type="compositionally biased region" description="Low complexity" evidence="2">
    <location>
        <begin position="480"/>
        <end position="496"/>
    </location>
</feature>
<reference evidence="3" key="1">
    <citation type="submission" date="2023-02" db="EMBL/GenBank/DDBJ databases">
        <authorList>
            <person name="Palmer J.M."/>
        </authorList>
    </citation>
    <scope>NUCLEOTIDE SEQUENCE</scope>
    <source>
        <strain evidence="3">FW57</strain>
    </source>
</reference>